<sequence>MKNNFKRNLYLSSAISLAAMRGFLITGREDFLNHFDQSEEEAHAAFDKVQQLTVDNPVQQRSLMELKPVRTKLFQFLRYRISEK</sequence>
<dbReference type="InterPro" id="IPR007891">
    <property type="entry name" value="CHASE3"/>
</dbReference>
<dbReference type="EMBL" id="LVEP01000036">
    <property type="protein sequence ID" value="OCB74833.1"/>
    <property type="molecule type" value="Genomic_DNA"/>
</dbReference>
<dbReference type="Pfam" id="PF05227">
    <property type="entry name" value="CHASE3"/>
    <property type="match status" value="1"/>
</dbReference>
<evidence type="ECO:0000259" key="1">
    <source>
        <dbReference type="Pfam" id="PF05227"/>
    </source>
</evidence>
<dbReference type="AlphaFoldDB" id="A0A1B9DYQ8"/>
<evidence type="ECO:0000313" key="3">
    <source>
        <dbReference type="Proteomes" id="UP000093510"/>
    </source>
</evidence>
<accession>A0A1B9DYQ8</accession>
<proteinExistence type="predicted"/>
<organism evidence="2 3">
    <name type="scientific">Flavobacterium crassostreae</name>
    <dbReference type="NCBI Taxonomy" id="1763534"/>
    <lineage>
        <taxon>Bacteria</taxon>
        <taxon>Pseudomonadati</taxon>
        <taxon>Bacteroidota</taxon>
        <taxon>Flavobacteriia</taxon>
        <taxon>Flavobacteriales</taxon>
        <taxon>Flavobacteriaceae</taxon>
        <taxon>Flavobacterium</taxon>
    </lineage>
</organism>
<feature type="domain" description="CHASE3" evidence="1">
    <location>
        <begin position="19"/>
        <end position="79"/>
    </location>
</feature>
<dbReference type="OrthoDB" id="9811889at2"/>
<evidence type="ECO:0000313" key="2">
    <source>
        <dbReference type="EMBL" id="OCB74833.1"/>
    </source>
</evidence>
<dbReference type="Proteomes" id="UP000093510">
    <property type="component" value="Unassembled WGS sequence"/>
</dbReference>
<gene>
    <name evidence="2" type="ORF">LPBF_09470</name>
</gene>
<dbReference type="STRING" id="1763534.GCA_001831475_02265"/>
<name>A0A1B9DYQ8_9FLAO</name>
<comment type="caution">
    <text evidence="2">The sequence shown here is derived from an EMBL/GenBank/DDBJ whole genome shotgun (WGS) entry which is preliminary data.</text>
</comment>
<dbReference type="RefSeq" id="WP_066335584.1">
    <property type="nucleotide sequence ID" value="NZ_CP017688.1"/>
</dbReference>
<reference evidence="2 3" key="1">
    <citation type="submission" date="2016-03" db="EMBL/GenBank/DDBJ databases">
        <authorList>
            <person name="Ploux O."/>
        </authorList>
    </citation>
    <scope>NUCLEOTIDE SEQUENCE [LARGE SCALE GENOMIC DNA]</scope>
    <source>
        <strain evidence="2 3">LPB0076</strain>
    </source>
</reference>
<keyword evidence="3" id="KW-1185">Reference proteome</keyword>
<protein>
    <recommendedName>
        <fullName evidence="1">CHASE3 domain-containing protein</fullName>
    </recommendedName>
</protein>